<evidence type="ECO:0000313" key="3">
    <source>
        <dbReference type="Proteomes" id="UP000064189"/>
    </source>
</evidence>
<dbReference type="Proteomes" id="UP000064189">
    <property type="component" value="Unassembled WGS sequence"/>
</dbReference>
<dbReference type="AlphaFoldDB" id="A0A109N2D2"/>
<feature type="region of interest" description="Disordered" evidence="1">
    <location>
        <begin position="59"/>
        <end position="78"/>
    </location>
</feature>
<evidence type="ECO:0008006" key="4">
    <source>
        <dbReference type="Google" id="ProtNLM"/>
    </source>
</evidence>
<evidence type="ECO:0000256" key="1">
    <source>
        <dbReference type="SAM" id="MobiDB-lite"/>
    </source>
</evidence>
<reference evidence="2 3" key="1">
    <citation type="submission" date="2015-11" db="EMBL/GenBank/DDBJ databases">
        <title>Genome Sequence of Bacillus simplex strain VanAntwerpen2.</title>
        <authorList>
            <person name="Couger M.B."/>
        </authorList>
    </citation>
    <scope>NUCLEOTIDE SEQUENCE [LARGE SCALE GENOMIC DNA]</scope>
    <source>
        <strain evidence="2 3">VanAntwerpen02</strain>
    </source>
</reference>
<comment type="caution">
    <text evidence="2">The sequence shown here is derived from an EMBL/GenBank/DDBJ whole genome shotgun (WGS) entry which is preliminary data.</text>
</comment>
<gene>
    <name evidence="2" type="ORF">AS888_13260</name>
</gene>
<accession>A0A109N2D2</accession>
<keyword evidence="3" id="KW-1185">Reference proteome</keyword>
<evidence type="ECO:0000313" key="2">
    <source>
        <dbReference type="EMBL" id="KWW22237.1"/>
    </source>
</evidence>
<sequence length="78" mass="9197">MSTCNLNHSQQDVNLKLNAQLEFLPPTLSQALNLFLDNDHSQETLNELFHLLKKYDLSSKEEQESRNQKMNHLMLERE</sequence>
<dbReference type="EMBL" id="LNNH01000007">
    <property type="protein sequence ID" value="KWW22237.1"/>
    <property type="molecule type" value="Genomic_DNA"/>
</dbReference>
<organism evidence="2 3">
    <name type="scientific">Peribacillus simplex</name>
    <dbReference type="NCBI Taxonomy" id="1478"/>
    <lineage>
        <taxon>Bacteria</taxon>
        <taxon>Bacillati</taxon>
        <taxon>Bacillota</taxon>
        <taxon>Bacilli</taxon>
        <taxon>Bacillales</taxon>
        <taxon>Bacillaceae</taxon>
        <taxon>Peribacillus</taxon>
    </lineage>
</organism>
<proteinExistence type="predicted"/>
<name>A0A109N2D2_9BACI</name>
<protein>
    <recommendedName>
        <fullName evidence="4">Group-specific protein</fullName>
    </recommendedName>
</protein>
<dbReference type="RefSeq" id="WP_061140546.1">
    <property type="nucleotide sequence ID" value="NZ_LNNH01000007.1"/>
</dbReference>